<keyword evidence="3" id="KW-1185">Reference proteome</keyword>
<evidence type="ECO:0000313" key="2">
    <source>
        <dbReference type="EMBL" id="AMV67386.1"/>
    </source>
</evidence>
<dbReference type="Proteomes" id="UP000076244">
    <property type="component" value="Chromosome"/>
</dbReference>
<dbReference type="GeneID" id="57276713"/>
<evidence type="ECO:0000256" key="1">
    <source>
        <dbReference type="SAM" id="MobiDB-lite"/>
    </source>
</evidence>
<accession>A0ABM6A4X7</accession>
<dbReference type="EMBL" id="CP012288">
    <property type="protein sequence ID" value="AMV67386.1"/>
    <property type="molecule type" value="Genomic_DNA"/>
</dbReference>
<organism evidence="2 3">
    <name type="scientific">Pediococcus damnosus</name>
    <dbReference type="NCBI Taxonomy" id="51663"/>
    <lineage>
        <taxon>Bacteria</taxon>
        <taxon>Bacillati</taxon>
        <taxon>Bacillota</taxon>
        <taxon>Bacilli</taxon>
        <taxon>Lactobacillales</taxon>
        <taxon>Lactobacillaceae</taxon>
        <taxon>Pediococcus</taxon>
    </lineage>
</organism>
<proteinExistence type="predicted"/>
<evidence type="ECO:0000313" key="3">
    <source>
        <dbReference type="Proteomes" id="UP000076244"/>
    </source>
</evidence>
<gene>
    <name evidence="2" type="ORF">ADU72_1457</name>
</gene>
<feature type="region of interest" description="Disordered" evidence="1">
    <location>
        <begin position="149"/>
        <end position="213"/>
    </location>
</feature>
<feature type="compositionally biased region" description="Low complexity" evidence="1">
    <location>
        <begin position="161"/>
        <end position="212"/>
    </location>
</feature>
<sequence>MKRILKSLLVFVALTSIFGFYSHRNTYAEEADPMFSLTATKSLMKVGDKVEVKATRLRELTADSENFTLVVPTGMQLDENALSQSSQAANFQSHQESDKLILTVTDQTVKNFTIPLIAETAGTFSLSVLSANQLVTSNVVHVTAMAVPVESSSSTTSGTQAESTSSSAISDSSSTASSTSEQPESSSSADVVSESSSSSSSSETVAKSATSSANKKVISGRSMATAAISIDQTPNILQVSDLYYYGGSTGQPISGFFQDPDKEKVTVNFIITKTSGGGATPPNSGQVQTLGVINTSGGNVKDKFSYMIPAKSLAVHNAGSVGSVYKLTIQFTDGGTKPSSIRQANFRLLYVDGELTLTAPDSIGFGTDLDAKATGNPVYMNKTVTGNPLAVKDTRKIPTGAIVNGWSVTATLAKQMTGTNNEGVLANSLHYINAGTDYVLGPAAVPVKALPKSEPGTTNNISATWNSTNGLAFEPTAGQPVGGGAYSGAVTWTLQDTPGNK</sequence>
<name>A0ABM6A4X7_9LACO</name>
<reference evidence="2 3" key="1">
    <citation type="journal article" date="2016" name="PLoS ONE">
        <title>The Identification of Novel Diagnostic Marker Genes for the Detection of Beer Spoiling Pediococcus damnosus Strains Using the BlAst Diagnostic Gene findEr.</title>
        <authorList>
            <person name="Behr J."/>
            <person name="Geissler A.J."/>
            <person name="Schmid J."/>
            <person name="Zehe A."/>
            <person name="Vogel R.F."/>
        </authorList>
    </citation>
    <scope>NUCLEOTIDE SEQUENCE [LARGE SCALE GENOMIC DNA]</scope>
    <source>
        <strain evidence="2 3">TMW 2.1535</strain>
    </source>
</reference>
<protein>
    <submittedName>
        <fullName evidence="2">Ser-Asp rich fibrinogen-binding, bone sialoprotein-binding protein</fullName>
    </submittedName>
</protein>
<feature type="compositionally biased region" description="Polar residues" evidence="1">
    <location>
        <begin position="150"/>
        <end position="160"/>
    </location>
</feature>
<dbReference type="RefSeq" id="WP_046871182.1">
    <property type="nucleotide sequence ID" value="NZ_BAAAXI010000003.1"/>
</dbReference>